<accession>A0A059FGT5</accession>
<dbReference type="CDD" id="cd24067">
    <property type="entry name" value="ASKHA_NBD_ROK_BsFRK-like"/>
    <property type="match status" value="1"/>
</dbReference>
<dbReference type="Pfam" id="PF00480">
    <property type="entry name" value="ROK"/>
    <property type="match status" value="1"/>
</dbReference>
<organism evidence="2 3">
    <name type="scientific">Hyphomonas jannaschiana VP2</name>
    <dbReference type="NCBI Taxonomy" id="1280952"/>
    <lineage>
        <taxon>Bacteria</taxon>
        <taxon>Pseudomonadati</taxon>
        <taxon>Pseudomonadota</taxon>
        <taxon>Alphaproteobacteria</taxon>
        <taxon>Hyphomonadales</taxon>
        <taxon>Hyphomonadaceae</taxon>
        <taxon>Hyphomonas</taxon>
    </lineage>
</organism>
<dbReference type="STRING" id="1280952.HJA_05632"/>
<evidence type="ECO:0000313" key="2">
    <source>
        <dbReference type="EMBL" id="KCZ89708.1"/>
    </source>
</evidence>
<comment type="caution">
    <text evidence="2">The sequence shown here is derived from an EMBL/GenBank/DDBJ whole genome shotgun (WGS) entry which is preliminary data.</text>
</comment>
<gene>
    <name evidence="2" type="ORF">HJA_05632</name>
</gene>
<dbReference type="PANTHER" id="PTHR18964:SF149">
    <property type="entry name" value="BIFUNCTIONAL UDP-N-ACETYLGLUCOSAMINE 2-EPIMERASE_N-ACETYLMANNOSAMINE KINASE"/>
    <property type="match status" value="1"/>
</dbReference>
<dbReference type="RefSeq" id="WP_035579349.1">
    <property type="nucleotide sequence ID" value="NZ_ARYJ01000003.1"/>
</dbReference>
<dbReference type="PANTHER" id="PTHR18964">
    <property type="entry name" value="ROK (REPRESSOR, ORF, KINASE) FAMILY"/>
    <property type="match status" value="1"/>
</dbReference>
<sequence>MLGGIEAGGTKIVCAVGSSHDQILASETVPTADPAATFQRVCAFFDQAQAHHGRIAAIGVATFGPVDTDPGSPAYGTLKRTPKPGWSGANWMDGLNRLPCPVAVDTDVNGAALGEWQLGAGKDLGTLAYVTVGTGIGVGILNHGRPLSGMGHFEMGHIYPPHDYESDPFPGRCPFHNDCLEGLASGPAITDRWGLTLSEMPSGHPAFELQAGYLAHLAATIVLTHMPERIIFGGSVMKAPGLLERVRTATRALLADYLSCSPAGGDLSDYLVPPALGDRSGITGALYMAEARASGLRHERTL</sequence>
<dbReference type="eggNOG" id="COG1940">
    <property type="taxonomic scope" value="Bacteria"/>
</dbReference>
<evidence type="ECO:0000313" key="3">
    <source>
        <dbReference type="Proteomes" id="UP000024816"/>
    </source>
</evidence>
<keyword evidence="2" id="KW-0418">Kinase</keyword>
<evidence type="ECO:0000256" key="1">
    <source>
        <dbReference type="ARBA" id="ARBA00006479"/>
    </source>
</evidence>
<comment type="similarity">
    <text evidence="1">Belongs to the ROK (NagC/XylR) family.</text>
</comment>
<protein>
    <submittedName>
        <fullName evidence="2">Fructokinase</fullName>
    </submittedName>
</protein>
<dbReference type="AlphaFoldDB" id="A0A059FGT5"/>
<dbReference type="SUPFAM" id="SSF53067">
    <property type="entry name" value="Actin-like ATPase domain"/>
    <property type="match status" value="1"/>
</dbReference>
<reference evidence="2 3" key="1">
    <citation type="journal article" date="2014" name="Antonie Van Leeuwenhoek">
        <title>Hyphomonas beringensis sp. nov. and Hyphomonas chukchiensis sp. nov., isolated from surface seawater of the Bering Sea and Chukchi Sea.</title>
        <authorList>
            <person name="Li C."/>
            <person name="Lai Q."/>
            <person name="Li G."/>
            <person name="Dong C."/>
            <person name="Wang J."/>
            <person name="Liao Y."/>
            <person name="Shao Z."/>
        </authorList>
    </citation>
    <scope>NUCLEOTIDE SEQUENCE [LARGE SCALE GENOMIC DNA]</scope>
    <source>
        <strain evidence="2 3">VP2</strain>
    </source>
</reference>
<name>A0A059FGT5_9PROT</name>
<dbReference type="PATRIC" id="fig|1280952.3.peg.1118"/>
<dbReference type="OrthoDB" id="9783435at2"/>
<keyword evidence="2" id="KW-0808">Transferase</keyword>
<dbReference type="GO" id="GO:0016301">
    <property type="term" value="F:kinase activity"/>
    <property type="evidence" value="ECO:0007669"/>
    <property type="project" value="UniProtKB-KW"/>
</dbReference>
<dbReference type="Proteomes" id="UP000024816">
    <property type="component" value="Unassembled WGS sequence"/>
</dbReference>
<proteinExistence type="inferred from homology"/>
<dbReference type="InterPro" id="IPR043129">
    <property type="entry name" value="ATPase_NBD"/>
</dbReference>
<keyword evidence="3" id="KW-1185">Reference proteome</keyword>
<dbReference type="EMBL" id="ARYJ01000003">
    <property type="protein sequence ID" value="KCZ89708.1"/>
    <property type="molecule type" value="Genomic_DNA"/>
</dbReference>
<dbReference type="InterPro" id="IPR000600">
    <property type="entry name" value="ROK"/>
</dbReference>
<dbReference type="Gene3D" id="3.30.420.40">
    <property type="match status" value="2"/>
</dbReference>